<dbReference type="AlphaFoldDB" id="A0AAI8YMQ3"/>
<keyword evidence="2" id="KW-1185">Reference proteome</keyword>
<organism evidence="1 2">
    <name type="scientific">Anthostomella pinea</name>
    <dbReference type="NCBI Taxonomy" id="933095"/>
    <lineage>
        <taxon>Eukaryota</taxon>
        <taxon>Fungi</taxon>
        <taxon>Dikarya</taxon>
        <taxon>Ascomycota</taxon>
        <taxon>Pezizomycotina</taxon>
        <taxon>Sordariomycetes</taxon>
        <taxon>Xylariomycetidae</taxon>
        <taxon>Xylariales</taxon>
        <taxon>Xylariaceae</taxon>
        <taxon>Anthostomella</taxon>
    </lineage>
</organism>
<evidence type="ECO:0000313" key="1">
    <source>
        <dbReference type="EMBL" id="CAJ2510549.1"/>
    </source>
</evidence>
<dbReference type="Proteomes" id="UP001295740">
    <property type="component" value="Unassembled WGS sequence"/>
</dbReference>
<gene>
    <name evidence="1" type="ORF">KHLLAP_LOCUS11017</name>
</gene>
<protein>
    <submittedName>
        <fullName evidence="1">Uu.00g095180.m01.CDS01</fullName>
    </submittedName>
</protein>
<evidence type="ECO:0000313" key="2">
    <source>
        <dbReference type="Proteomes" id="UP001295740"/>
    </source>
</evidence>
<comment type="caution">
    <text evidence="1">The sequence shown here is derived from an EMBL/GenBank/DDBJ whole genome shotgun (WGS) entry which is preliminary data.</text>
</comment>
<name>A0AAI8YMQ3_9PEZI</name>
<accession>A0AAI8YMQ3</accession>
<sequence>MQQANQDYAKFSANTMQMRNNQYGLSEASFMALFLVASKGRGVWQMGKSPSQD</sequence>
<dbReference type="EMBL" id="CAUWAG010000017">
    <property type="protein sequence ID" value="CAJ2510549.1"/>
    <property type="molecule type" value="Genomic_DNA"/>
</dbReference>
<proteinExistence type="predicted"/>
<reference evidence="1" key="1">
    <citation type="submission" date="2023-10" db="EMBL/GenBank/DDBJ databases">
        <authorList>
            <person name="Hackl T."/>
        </authorList>
    </citation>
    <scope>NUCLEOTIDE SEQUENCE</scope>
</reference>